<dbReference type="Pfam" id="PF00038">
    <property type="entry name" value="Filament"/>
    <property type="match status" value="1"/>
</dbReference>
<dbReference type="InterPro" id="IPR039008">
    <property type="entry name" value="IF_rod_dom"/>
</dbReference>
<dbReference type="Gene3D" id="1.20.5.170">
    <property type="match status" value="1"/>
</dbReference>
<dbReference type="PROSITE" id="PS51841">
    <property type="entry name" value="LTD"/>
    <property type="match status" value="1"/>
</dbReference>
<keyword evidence="4" id="KW-0539">Nucleus</keyword>
<dbReference type="AlphaFoldDB" id="A0AAU8KYU2"/>
<dbReference type="PROSITE" id="PS51842">
    <property type="entry name" value="IF_ROD_2"/>
    <property type="match status" value="1"/>
</dbReference>
<dbReference type="InterPro" id="IPR036415">
    <property type="entry name" value="Lamin_tail_dom_sf"/>
</dbReference>
<feature type="compositionally biased region" description="Acidic residues" evidence="6">
    <location>
        <begin position="584"/>
        <end position="597"/>
    </location>
</feature>
<dbReference type="SMART" id="SM01391">
    <property type="entry name" value="Filament"/>
    <property type="match status" value="1"/>
</dbReference>
<keyword evidence="2" id="KW-0403">Intermediate filament</keyword>
<dbReference type="SUPFAM" id="SSF64593">
    <property type="entry name" value="Intermediate filament protein, coiled coil region"/>
    <property type="match status" value="2"/>
</dbReference>
<feature type="coiled-coil region" evidence="5">
    <location>
        <begin position="97"/>
        <end position="180"/>
    </location>
</feature>
<feature type="coiled-coil region" evidence="5">
    <location>
        <begin position="26"/>
        <end position="67"/>
    </location>
</feature>
<feature type="domain" description="IF rod" evidence="8">
    <location>
        <begin position="22"/>
        <end position="381"/>
    </location>
</feature>
<name>A0AAU8KYU2_HALDU</name>
<sequence>MEQSAEGNPERLSLSPLTRIQEKEHFQSLNERLEDYIDKVKSLKGRNAGLEAEIAALRDDIKRATQNVKDLYEPKLAAIRALIDKTAREKARQQLLGQGLDSDNRRLEDDIAALEKKEEDLQNRLDSTTQKTTTTEGKYRNAVKDKLDLTGRLKEGEKELDDLRKQYDRLLKRVEDATVDRVDHNNKIMSLTEELTFNKKKNALELDTLRDADSRVAMEKSQITTDMTDQVDGQQDDRIQELKDRSKLECDQLKQELEMVYGDQIEKLQTQNARDAENIGSLSLSVRDLNEKDALSDRELAKLKDQAEQLKHQLRHQAEDLDKIKEDRKDEVRRLVDQQQDLRDRQDGKMKEFKHLFDLKIKLDKETERYRKLLEGEENRLNIVPSPGTKRRKPPPVDTQDSPCSPPKRPKHHIEKQTVNQANVSSTALDYIQITDVDLSGAYIKLKNTSDQAETLSSFKLVHTVLDSGTEDVFVFHQRSRLKGGVMVSVWGYKAGVDHNPPSDVICKHIPFWGVGKDTETQLFNNKGEVMATYVQHKQHTSSIHYTSDDPTGDGMETDGPATSEDEGVATTTTEPQLTKDTGEDSDDEEKEEEELPQGELFHEEDQAPEQGDENRGQNRSCTIA</sequence>
<feature type="region of interest" description="Disordered" evidence="6">
    <location>
        <begin position="542"/>
        <end position="625"/>
    </location>
</feature>
<dbReference type="InterPro" id="IPR001322">
    <property type="entry name" value="Lamin_tail_dom"/>
</dbReference>
<evidence type="ECO:0000256" key="5">
    <source>
        <dbReference type="SAM" id="Coils"/>
    </source>
</evidence>
<feature type="compositionally biased region" description="Polar residues" evidence="6">
    <location>
        <begin position="570"/>
        <end position="580"/>
    </location>
</feature>
<dbReference type="GO" id="GO:0005882">
    <property type="term" value="C:intermediate filament"/>
    <property type="evidence" value="ECO:0007669"/>
    <property type="project" value="UniProtKB-KW"/>
</dbReference>
<dbReference type="Gene3D" id="1.20.5.1160">
    <property type="entry name" value="Vasodilator-stimulated phosphoprotein"/>
    <property type="match status" value="1"/>
</dbReference>
<evidence type="ECO:0000256" key="3">
    <source>
        <dbReference type="ARBA" id="ARBA00023054"/>
    </source>
</evidence>
<evidence type="ECO:0000256" key="6">
    <source>
        <dbReference type="SAM" id="MobiDB-lite"/>
    </source>
</evidence>
<dbReference type="PANTHER" id="PTHR45721:SF11">
    <property type="entry name" value="LAMIN DM0-RELATED"/>
    <property type="match status" value="1"/>
</dbReference>
<proteinExistence type="evidence at transcript level"/>
<dbReference type="SUPFAM" id="SSF74853">
    <property type="entry name" value="Lamin A/C globular tail domain"/>
    <property type="match status" value="1"/>
</dbReference>
<dbReference type="GO" id="GO:0005634">
    <property type="term" value="C:nucleus"/>
    <property type="evidence" value="ECO:0007669"/>
    <property type="project" value="UniProtKB-SubCell"/>
</dbReference>
<dbReference type="Pfam" id="PF00932">
    <property type="entry name" value="LTD"/>
    <property type="match status" value="1"/>
</dbReference>
<comment type="subcellular location">
    <subcellularLocation>
        <location evidence="1">Nucleus</location>
    </subcellularLocation>
</comment>
<feature type="coiled-coil region" evidence="5">
    <location>
        <begin position="300"/>
        <end position="345"/>
    </location>
</feature>
<evidence type="ECO:0000259" key="7">
    <source>
        <dbReference type="PROSITE" id="PS51841"/>
    </source>
</evidence>
<keyword evidence="3 5" id="KW-0175">Coiled coil</keyword>
<dbReference type="PANTHER" id="PTHR45721">
    <property type="entry name" value="LAMIN DM0-RELATED"/>
    <property type="match status" value="1"/>
</dbReference>
<protein>
    <submittedName>
        <fullName evidence="9">Lamin B</fullName>
    </submittedName>
</protein>
<dbReference type="Gene3D" id="2.60.40.1260">
    <property type="entry name" value="Lamin Tail domain"/>
    <property type="match status" value="1"/>
</dbReference>
<evidence type="ECO:0000256" key="2">
    <source>
        <dbReference type="ARBA" id="ARBA00022754"/>
    </source>
</evidence>
<evidence type="ECO:0000256" key="4">
    <source>
        <dbReference type="ARBA" id="ARBA00023242"/>
    </source>
</evidence>
<evidence type="ECO:0000259" key="8">
    <source>
        <dbReference type="PROSITE" id="PS51842"/>
    </source>
</evidence>
<organism evidence="9">
    <name type="scientific">Halisarca dujardinii</name>
    <name type="common">Dujardin's slime sponge</name>
    <dbReference type="NCBI Taxonomy" id="2583056"/>
    <lineage>
        <taxon>Eukaryota</taxon>
        <taxon>Metazoa</taxon>
        <taxon>Porifera</taxon>
        <taxon>Demospongiae</taxon>
        <taxon>Verongimorpha</taxon>
        <taxon>Chondrillida</taxon>
        <taxon>Halisarcidae</taxon>
        <taxon>Halisarca</taxon>
    </lineage>
</organism>
<feature type="domain" description="LTD" evidence="7">
    <location>
        <begin position="418"/>
        <end position="539"/>
    </location>
</feature>
<feature type="region of interest" description="Disordered" evidence="6">
    <location>
        <begin position="381"/>
        <end position="414"/>
    </location>
</feature>
<dbReference type="EMBL" id="PP971922">
    <property type="protein sequence ID" value="XCN28588.1"/>
    <property type="molecule type" value="mRNA"/>
</dbReference>
<reference evidence="9" key="1">
    <citation type="submission" date="2024-06" db="EMBL/GenBank/DDBJ databases">
        <authorList>
            <person name="Mikhailov K."/>
            <person name="Kravchuk O."/>
            <person name="Lyupina Y."/>
            <person name="Adameyko K."/>
        </authorList>
    </citation>
    <scope>NUCLEOTIDE SEQUENCE</scope>
</reference>
<evidence type="ECO:0000313" key="9">
    <source>
        <dbReference type="EMBL" id="XCN28588.1"/>
    </source>
</evidence>
<accession>A0AAU8KYU2</accession>
<evidence type="ECO:0000256" key="1">
    <source>
        <dbReference type="ARBA" id="ARBA00004123"/>
    </source>
</evidence>